<protein>
    <submittedName>
        <fullName evidence="2">Uncharacterized protein</fullName>
    </submittedName>
</protein>
<name>A0A0B8PE92_9VIBR</name>
<comment type="caution">
    <text evidence="2">The sequence shown here is derived from an EMBL/GenBank/DDBJ whole genome shotgun (WGS) entry which is preliminary data.</text>
</comment>
<evidence type="ECO:0000256" key="1">
    <source>
        <dbReference type="SAM" id="SignalP"/>
    </source>
</evidence>
<accession>A0A0B8PE92</accession>
<dbReference type="InterPro" id="IPR022562">
    <property type="entry name" value="DUF3466"/>
</dbReference>
<dbReference type="EMBL" id="BBSA01000014">
    <property type="protein sequence ID" value="GAM64641.1"/>
    <property type="molecule type" value="Genomic_DNA"/>
</dbReference>
<evidence type="ECO:0000313" key="3">
    <source>
        <dbReference type="Proteomes" id="UP000031670"/>
    </source>
</evidence>
<evidence type="ECO:0000313" key="2">
    <source>
        <dbReference type="EMBL" id="GAM64641.1"/>
    </source>
</evidence>
<dbReference type="Pfam" id="PF11949">
    <property type="entry name" value="DUF3466"/>
    <property type="match status" value="1"/>
</dbReference>
<feature type="chain" id="PRO_5002122327" evidence="1">
    <location>
        <begin position="25"/>
        <end position="532"/>
    </location>
</feature>
<keyword evidence="1" id="KW-0732">Signal</keyword>
<proteinExistence type="predicted"/>
<reference evidence="2 3" key="2">
    <citation type="submission" date="2015-01" db="EMBL/GenBank/DDBJ databases">
        <authorList>
            <consortium name="NBRP consortium"/>
            <person name="Sawabe T."/>
            <person name="Meirelles P."/>
            <person name="Feng G."/>
            <person name="Sayaka M."/>
            <person name="Hattori M."/>
            <person name="Ohkuma M."/>
        </authorList>
    </citation>
    <scope>NUCLEOTIDE SEQUENCE [LARGE SCALE GENOMIC DNA]</scope>
    <source>
        <strain evidence="2 3">JCM19232</strain>
    </source>
</reference>
<sequence length="532" mass="58749">MKRSNIFKLSTVATLVTVSLGANASLYNVEMVSPSVTANEFYGSAISPADTLTATGGVEEKGILAGDTRDGTDGLPFREEAPFGIDNNFYYLDWDDLESYCYRELGYNSCENWASREWNGINNAGGLQREREAFTQGYTSNARGFDEAGALMTVPSSDYTPGGGSLEADSNNVTVNKYSADGQVIGNTSSGYYNTNGNYGLAYRERGFIGDTILLPRQDGDNIVKLMGRTMAFDSFEYPLGSGTTYVVGSAAVNPFNYNDGDKNYRGSVSSCFDDDDPGSLEACQNFAFSTKGYVWESTDSLSGLSVSTWPNTKDNDANTGWRDDTSYMGSVRGAVVRDPSVDTSLSSTPYDEKPVLVGYNTYRDDNNLLMQAAVFYPKDGFTDVAEDQWETKFIRRVEVEQDGDYIYSNSKATDINNNLIVIGEAKRRGISHQTVQQTTACSWPTQIYQLIRLQALRQFSLKIKGNRFSSIVLEAKQRRSMIITKLLVPSMLKLHVNTMVSKDANVVLYIRTQLMEQARFAQISLRTKLGG</sequence>
<dbReference type="Proteomes" id="UP000031670">
    <property type="component" value="Unassembled WGS sequence"/>
</dbReference>
<gene>
    <name evidence="2" type="ORF">JCM19232_4333</name>
</gene>
<feature type="signal peptide" evidence="1">
    <location>
        <begin position="1"/>
        <end position="24"/>
    </location>
</feature>
<dbReference type="AlphaFoldDB" id="A0A0B8PE92"/>
<reference evidence="2 3" key="1">
    <citation type="submission" date="2015-01" db="EMBL/GenBank/DDBJ databases">
        <title>Vibrio sp. C5 JCM 19232 whole genome shotgun sequence.</title>
        <authorList>
            <person name="Sawabe T."/>
            <person name="Meirelles P."/>
            <person name="Feng G."/>
            <person name="Sayaka M."/>
            <person name="Hattori M."/>
            <person name="Ohkuma M."/>
        </authorList>
    </citation>
    <scope>NUCLEOTIDE SEQUENCE [LARGE SCALE GENOMIC DNA]</scope>
    <source>
        <strain evidence="2 3">JCM19232</strain>
    </source>
</reference>
<organism evidence="2 3">
    <name type="scientific">Vibrio ishigakensis</name>
    <dbReference type="NCBI Taxonomy" id="1481914"/>
    <lineage>
        <taxon>Bacteria</taxon>
        <taxon>Pseudomonadati</taxon>
        <taxon>Pseudomonadota</taxon>
        <taxon>Gammaproteobacteria</taxon>
        <taxon>Vibrionales</taxon>
        <taxon>Vibrionaceae</taxon>
        <taxon>Vibrio</taxon>
    </lineage>
</organism>